<feature type="compositionally biased region" description="Polar residues" evidence="1">
    <location>
        <begin position="18"/>
        <end position="30"/>
    </location>
</feature>
<sequence>MSATLGGMTGVIMADSGPGSTWLPQPLNTSAAQAPTAAAPRLSVRTIVAMLEGFAPPGERRLRHSHPDQ</sequence>
<protein>
    <submittedName>
        <fullName evidence="2">Uncharacterized protein</fullName>
    </submittedName>
</protein>
<evidence type="ECO:0000256" key="1">
    <source>
        <dbReference type="SAM" id="MobiDB-lite"/>
    </source>
</evidence>
<evidence type="ECO:0000313" key="3">
    <source>
        <dbReference type="Proteomes" id="UP000467130"/>
    </source>
</evidence>
<reference evidence="2 3" key="1">
    <citation type="journal article" date="2019" name="Emerg. Microbes Infect.">
        <title>Comprehensive subspecies identification of 175 nontuberculous mycobacteria species based on 7547 genomic profiles.</title>
        <authorList>
            <person name="Matsumoto Y."/>
            <person name="Kinjo T."/>
            <person name="Motooka D."/>
            <person name="Nabeya D."/>
            <person name="Jung N."/>
            <person name="Uechi K."/>
            <person name="Horii T."/>
            <person name="Iida T."/>
            <person name="Fujita J."/>
            <person name="Nakamura S."/>
        </authorList>
    </citation>
    <scope>NUCLEOTIDE SEQUENCE [LARGE SCALE GENOMIC DNA]</scope>
    <source>
        <strain evidence="2 3">JCM 17783</strain>
    </source>
</reference>
<organism evidence="2 3">
    <name type="scientific">Mycobacterium stomatepiae</name>
    <dbReference type="NCBI Taxonomy" id="470076"/>
    <lineage>
        <taxon>Bacteria</taxon>
        <taxon>Bacillati</taxon>
        <taxon>Actinomycetota</taxon>
        <taxon>Actinomycetes</taxon>
        <taxon>Mycobacteriales</taxon>
        <taxon>Mycobacteriaceae</taxon>
        <taxon>Mycobacterium</taxon>
        <taxon>Mycobacterium simiae complex</taxon>
    </lineage>
</organism>
<proteinExistence type="predicted"/>
<accession>A0A7I7QEP2</accession>
<name>A0A7I7QEP2_9MYCO</name>
<dbReference type="EMBL" id="AP022587">
    <property type="protein sequence ID" value="BBY24825.1"/>
    <property type="molecule type" value="Genomic_DNA"/>
</dbReference>
<feature type="region of interest" description="Disordered" evidence="1">
    <location>
        <begin position="1"/>
        <end position="34"/>
    </location>
</feature>
<dbReference type="Proteomes" id="UP000467130">
    <property type="component" value="Chromosome"/>
</dbReference>
<evidence type="ECO:0000313" key="2">
    <source>
        <dbReference type="EMBL" id="BBY24825.1"/>
    </source>
</evidence>
<keyword evidence="3" id="KW-1185">Reference proteome</keyword>
<gene>
    <name evidence="2" type="ORF">MSTO_50300</name>
</gene>
<dbReference type="AlphaFoldDB" id="A0A7I7QEP2"/>
<dbReference type="KEGG" id="msto:MSTO_50300"/>